<sequence>MITKMVRLVAFERYLDKHTSFTIFNVILSKSLTMMPKARRKNRQVKKPT</sequence>
<proteinExistence type="predicted"/>
<dbReference type="AlphaFoldDB" id="D4ZHY9"/>
<protein>
    <submittedName>
        <fullName evidence="1">Uncharacterized protein</fullName>
    </submittedName>
</protein>
<dbReference type="Proteomes" id="UP000002350">
    <property type="component" value="Chromosome"/>
</dbReference>
<name>D4ZHY9_SHEVD</name>
<dbReference type="KEGG" id="svo:SVI_1317"/>
<dbReference type="STRING" id="637905.SVI_1317"/>
<organism evidence="1 2">
    <name type="scientific">Shewanella violacea (strain JCM 10179 / CIP 106290 / LMG 19151 / DSS12)</name>
    <dbReference type="NCBI Taxonomy" id="637905"/>
    <lineage>
        <taxon>Bacteria</taxon>
        <taxon>Pseudomonadati</taxon>
        <taxon>Pseudomonadota</taxon>
        <taxon>Gammaproteobacteria</taxon>
        <taxon>Alteromonadales</taxon>
        <taxon>Shewanellaceae</taxon>
        <taxon>Shewanella</taxon>
    </lineage>
</organism>
<evidence type="ECO:0000313" key="2">
    <source>
        <dbReference type="Proteomes" id="UP000002350"/>
    </source>
</evidence>
<dbReference type="HOGENOM" id="CLU_3140637_0_0_6"/>
<accession>D4ZHY9</accession>
<reference evidence="2" key="1">
    <citation type="journal article" date="2010" name="Mol. Biosyst.">
        <title>Complete genome sequence and comparative analysis of Shewanella violacea, a psychrophilic and piezophilic bacterium from deep sea floor sediments.</title>
        <authorList>
            <person name="Aono E."/>
            <person name="Baba T."/>
            <person name="Ara T."/>
            <person name="Nishi T."/>
            <person name="Nakamichi T."/>
            <person name="Inamoto E."/>
            <person name="Toyonaga H."/>
            <person name="Hasegawa M."/>
            <person name="Takai Y."/>
            <person name="Okumura Y."/>
            <person name="Baba M."/>
            <person name="Tomita M."/>
            <person name="Kato C."/>
            <person name="Oshima T."/>
            <person name="Nakasone K."/>
            <person name="Mori H."/>
        </authorList>
    </citation>
    <scope>NUCLEOTIDE SEQUENCE [LARGE SCALE GENOMIC DNA]</scope>
    <source>
        <strain evidence="2">JCM 10179 / CIP 106290 / LMG 19151 / DSS12</strain>
    </source>
</reference>
<evidence type="ECO:0000313" key="1">
    <source>
        <dbReference type="EMBL" id="BAJ01288.1"/>
    </source>
</evidence>
<gene>
    <name evidence="1" type="ordered locus">SVI_1317</name>
</gene>
<dbReference type="EMBL" id="AP011177">
    <property type="protein sequence ID" value="BAJ01288.1"/>
    <property type="molecule type" value="Genomic_DNA"/>
</dbReference>
<keyword evidence="2" id="KW-1185">Reference proteome</keyword>